<dbReference type="Gene3D" id="3.30.420.380">
    <property type="match status" value="1"/>
</dbReference>
<feature type="transmembrane region" description="Helical" evidence="2">
    <location>
        <begin position="210"/>
        <end position="229"/>
    </location>
</feature>
<protein>
    <submittedName>
        <fullName evidence="3">PilN domain-containing protein</fullName>
    </submittedName>
</protein>
<gene>
    <name evidence="3" type="ORF">FU658_04080</name>
</gene>
<dbReference type="OrthoDB" id="5621075at2"/>
<sequence>MQFNATLEQLQARYARSRGPVFFAWWSRQLAGFVPVRWRRLLGQGEARVLFRASEEEIDLVSAAGDTLALKLRVRPDQAGELEDALQRAEDKRPRWLLLDASQVLQRRIGLPLAAAPRLRELLAHEVDRQTPFRADQVAFDCRVLTRDAEAGKLEAELVVVPLARLESIISRLGPLGSSLAGVDVEAEGRPLGLNLLPLNRRRQARDHMLWVHVGLVAVVLAGVWFTLWQTLENRREAVAELREVVEQRQNEARRAAALREQLDAAAGGATFLAGLRENRPRVLAVIDDVSRRLPDGTWLERLTINQGRVVLQGLSNEASGTIAWLQESPYLGEPAFSGAVQPDARSGAQRFTLTAELTTPGDAP</sequence>
<dbReference type="InterPro" id="IPR007813">
    <property type="entry name" value="PilN"/>
</dbReference>
<dbReference type="InterPro" id="IPR052534">
    <property type="entry name" value="Extracell_DNA_Util/SecSys_Comp"/>
</dbReference>
<evidence type="ECO:0000313" key="3">
    <source>
        <dbReference type="EMBL" id="TXK64997.1"/>
    </source>
</evidence>
<keyword evidence="4" id="KW-1185">Reference proteome</keyword>
<evidence type="ECO:0000313" key="4">
    <source>
        <dbReference type="Proteomes" id="UP000321248"/>
    </source>
</evidence>
<name>A0A5C8KZE7_9GAMM</name>
<evidence type="ECO:0000256" key="1">
    <source>
        <dbReference type="SAM" id="Coils"/>
    </source>
</evidence>
<accession>A0A5C8KZE7</accession>
<dbReference type="Pfam" id="PF05137">
    <property type="entry name" value="PilN"/>
    <property type="match status" value="1"/>
</dbReference>
<keyword evidence="1" id="KW-0175">Coiled coil</keyword>
<keyword evidence="2" id="KW-1133">Transmembrane helix</keyword>
<proteinExistence type="predicted"/>
<dbReference type="Proteomes" id="UP000321248">
    <property type="component" value="Unassembled WGS sequence"/>
</dbReference>
<dbReference type="PANTHER" id="PTHR40278">
    <property type="entry name" value="DNA UTILIZATION PROTEIN HOFN"/>
    <property type="match status" value="1"/>
</dbReference>
<comment type="caution">
    <text evidence="3">The sequence shown here is derived from an EMBL/GenBank/DDBJ whole genome shotgun (WGS) entry which is preliminary data.</text>
</comment>
<dbReference type="SUPFAM" id="SSF53067">
    <property type="entry name" value="Actin-like ATPase domain"/>
    <property type="match status" value="1"/>
</dbReference>
<keyword evidence="2" id="KW-0472">Membrane</keyword>
<organism evidence="3 4">
    <name type="scientific">Alkalisalibacterium limincola</name>
    <dbReference type="NCBI Taxonomy" id="2699169"/>
    <lineage>
        <taxon>Bacteria</taxon>
        <taxon>Pseudomonadati</taxon>
        <taxon>Pseudomonadota</taxon>
        <taxon>Gammaproteobacteria</taxon>
        <taxon>Lysobacterales</taxon>
        <taxon>Lysobacteraceae</taxon>
        <taxon>Alkalisalibacterium</taxon>
    </lineage>
</organism>
<evidence type="ECO:0000256" key="2">
    <source>
        <dbReference type="SAM" id="Phobius"/>
    </source>
</evidence>
<keyword evidence="2" id="KW-0812">Transmembrane</keyword>
<dbReference type="InterPro" id="IPR043129">
    <property type="entry name" value="ATPase_NBD"/>
</dbReference>
<dbReference type="RefSeq" id="WP_147890917.1">
    <property type="nucleotide sequence ID" value="NZ_VRTS01000002.1"/>
</dbReference>
<dbReference type="EMBL" id="VRTS01000002">
    <property type="protein sequence ID" value="TXK64997.1"/>
    <property type="molecule type" value="Genomic_DNA"/>
</dbReference>
<dbReference type="AlphaFoldDB" id="A0A5C8KZE7"/>
<feature type="coiled-coil region" evidence="1">
    <location>
        <begin position="232"/>
        <end position="262"/>
    </location>
</feature>
<reference evidence="3 4" key="1">
    <citation type="submission" date="2019-08" db="EMBL/GenBank/DDBJ databases">
        <authorList>
            <person name="Karlyshev A.V."/>
        </authorList>
    </citation>
    <scope>NUCLEOTIDE SEQUENCE [LARGE SCALE GENOMIC DNA]</scope>
    <source>
        <strain evidence="3 4">Alg18-2.2</strain>
    </source>
</reference>
<dbReference type="PANTHER" id="PTHR40278:SF1">
    <property type="entry name" value="DNA UTILIZATION PROTEIN HOFN"/>
    <property type="match status" value="1"/>
</dbReference>